<evidence type="ECO:0000313" key="7">
    <source>
        <dbReference type="EMBL" id="MCM1985356.1"/>
    </source>
</evidence>
<dbReference type="PANTHER" id="PTHR34963">
    <property type="match status" value="1"/>
</dbReference>
<keyword evidence="2 5" id="KW-0602">Photosynthesis</keyword>
<dbReference type="Pfam" id="PF03912">
    <property type="entry name" value="Psb28"/>
    <property type="match status" value="1"/>
</dbReference>
<evidence type="ECO:0000256" key="3">
    <source>
        <dbReference type="ARBA" id="ARBA00023136"/>
    </source>
</evidence>
<dbReference type="PANTHER" id="PTHR34963:SF2">
    <property type="entry name" value="PHOTOSYSTEM II REACTION CENTER PSB28 PROTEIN, CHLOROPLASTIC"/>
    <property type="match status" value="1"/>
</dbReference>
<dbReference type="InterPro" id="IPR038676">
    <property type="entry name" value="Psb28_c1_sf"/>
</dbReference>
<dbReference type="EMBL" id="JTHE03000121">
    <property type="protein sequence ID" value="MCM1985356.1"/>
    <property type="molecule type" value="Genomic_DNA"/>
</dbReference>
<evidence type="ECO:0000256" key="2">
    <source>
        <dbReference type="ARBA" id="ARBA00022531"/>
    </source>
</evidence>
<keyword evidence="8" id="KW-1185">Reference proteome</keyword>
<comment type="caution">
    <text evidence="7">The sequence shown here is derived from an EMBL/GenBank/DDBJ whole genome shotgun (WGS) entry which is preliminary data.</text>
</comment>
<dbReference type="AlphaFoldDB" id="A0ABD4T9X0"/>
<name>A0ABD4T9X0_9CYAN</name>
<proteinExistence type="inferred from homology"/>
<dbReference type="GO" id="GO:0015979">
    <property type="term" value="P:photosynthesis"/>
    <property type="evidence" value="ECO:0007669"/>
    <property type="project" value="UniProtKB-UniRule"/>
</dbReference>
<comment type="subunit">
    <text evidence="5">Part of the photosystem II complex.</text>
</comment>
<evidence type="ECO:0000313" key="8">
    <source>
        <dbReference type="Proteomes" id="UP000031561"/>
    </source>
</evidence>
<sequence>MAEIQFIRGQAEEVIPDVRVTRSKGGKSGRAIFYFDNPQVLQENSFEILGMFLVDEEGELMTTDVNAKFINGQPTAIEVSYVMKTAEEWDRFIRFMDRYAESHGLGLDRAQS</sequence>
<evidence type="ECO:0000256" key="5">
    <source>
        <dbReference type="HAMAP-Rule" id="MF_01370"/>
    </source>
</evidence>
<keyword evidence="4 5" id="KW-0604">Photosystem II</keyword>
<evidence type="ECO:0000256" key="1">
    <source>
        <dbReference type="ARBA" id="ARBA00004170"/>
    </source>
</evidence>
<dbReference type="NCBIfam" id="TIGR03047">
    <property type="entry name" value="PS_II_psb28"/>
    <property type="match status" value="1"/>
</dbReference>
<accession>A0ABD4T9X0</accession>
<dbReference type="Gene3D" id="2.40.30.220">
    <property type="entry name" value="Photosystem II Psb28"/>
    <property type="match status" value="1"/>
</dbReference>
<dbReference type="RefSeq" id="WP_166278314.1">
    <property type="nucleotide sequence ID" value="NZ_JTHE03000121.1"/>
</dbReference>
<organism evidence="7 8">
    <name type="scientific">Lyngbya confervoides BDU141951</name>
    <dbReference type="NCBI Taxonomy" id="1574623"/>
    <lineage>
        <taxon>Bacteria</taxon>
        <taxon>Bacillati</taxon>
        <taxon>Cyanobacteriota</taxon>
        <taxon>Cyanophyceae</taxon>
        <taxon>Oscillatoriophycideae</taxon>
        <taxon>Oscillatoriales</taxon>
        <taxon>Microcoleaceae</taxon>
        <taxon>Lyngbya</taxon>
    </lineage>
</organism>
<dbReference type="Proteomes" id="UP000031561">
    <property type="component" value="Unassembled WGS sequence"/>
</dbReference>
<gene>
    <name evidence="5 7" type="primary">psb28</name>
    <name evidence="7" type="ORF">QQ91_0021295</name>
</gene>
<evidence type="ECO:0000256" key="4">
    <source>
        <dbReference type="ARBA" id="ARBA00023276"/>
    </source>
</evidence>
<comment type="similarity">
    <text evidence="5 6">Belongs to the Psb28 family.</text>
</comment>
<dbReference type="GO" id="GO:0009523">
    <property type="term" value="C:photosystem II"/>
    <property type="evidence" value="ECO:0007669"/>
    <property type="project" value="UniProtKB-KW"/>
</dbReference>
<comment type="subcellular location">
    <subcellularLocation>
        <location evidence="5">Cellular thylakoid membrane</location>
        <topology evidence="5">Peripheral membrane protein</topology>
        <orientation evidence="5">Cytoplasmic side</orientation>
    </subcellularLocation>
    <subcellularLocation>
        <location evidence="1">Membrane</location>
        <topology evidence="1">Peripheral membrane protein</topology>
    </subcellularLocation>
</comment>
<protein>
    <recommendedName>
        <fullName evidence="5 6">Photosystem II reaction center Psb28 protein</fullName>
    </recommendedName>
    <alternativeName>
        <fullName evidence="5">Photosystem II 13 kDa protein</fullName>
    </alternativeName>
    <alternativeName>
        <fullName evidence="5">Photosystem II reaction center W protein</fullName>
    </alternativeName>
</protein>
<reference evidence="7 8" key="1">
    <citation type="journal article" date="2015" name="Genome Announc.">
        <title>Draft Genome Sequence of Filamentous Marine Cyanobacterium Lyngbya confervoides Strain BDU141951.</title>
        <authorList>
            <person name="Chandrababunaidu M.M."/>
            <person name="Sen D."/>
            <person name="Tripathy S."/>
        </authorList>
    </citation>
    <scope>NUCLEOTIDE SEQUENCE [LARGE SCALE GENOMIC DNA]</scope>
    <source>
        <strain evidence="7 8">BDU141951</strain>
    </source>
</reference>
<dbReference type="InterPro" id="IPR005610">
    <property type="entry name" value="PSII_Psb28_class-1"/>
</dbReference>
<dbReference type="HAMAP" id="MF_01370">
    <property type="entry name" value="PSII_Psb28"/>
    <property type="match status" value="1"/>
</dbReference>
<dbReference type="GO" id="GO:0031676">
    <property type="term" value="C:plasma membrane-derived thylakoid membrane"/>
    <property type="evidence" value="ECO:0007669"/>
    <property type="project" value="UniProtKB-SubCell"/>
</dbReference>
<evidence type="ECO:0000256" key="6">
    <source>
        <dbReference type="RuleBase" id="RU003509"/>
    </source>
</evidence>
<keyword evidence="5" id="KW-0793">Thylakoid</keyword>
<keyword evidence="3 5" id="KW-0472">Membrane</keyword>